<reference evidence="1 2" key="1">
    <citation type="submission" date="2019-05" db="EMBL/GenBank/DDBJ databases">
        <title>Nesterenkonia sp. GY239, isolated from the Southern Atlantic Ocean.</title>
        <authorList>
            <person name="Zhang G."/>
        </authorList>
    </citation>
    <scope>NUCLEOTIDE SEQUENCE [LARGE SCALE GENOMIC DNA]</scope>
    <source>
        <strain evidence="1 2">GY239</strain>
    </source>
</reference>
<dbReference type="EMBL" id="VAWA01000037">
    <property type="protein sequence ID" value="TLP70686.1"/>
    <property type="molecule type" value="Genomic_DNA"/>
</dbReference>
<dbReference type="Proteomes" id="UP000306544">
    <property type="component" value="Unassembled WGS sequence"/>
</dbReference>
<proteinExistence type="predicted"/>
<gene>
    <name evidence="1" type="ORF">FEF27_12850</name>
</gene>
<comment type="caution">
    <text evidence="1">The sequence shown here is derived from an EMBL/GenBank/DDBJ whole genome shotgun (WGS) entry which is preliminary data.</text>
</comment>
<protein>
    <submittedName>
        <fullName evidence="1">Uncharacterized protein</fullName>
    </submittedName>
</protein>
<evidence type="ECO:0000313" key="2">
    <source>
        <dbReference type="Proteomes" id="UP000306544"/>
    </source>
</evidence>
<dbReference type="OrthoDB" id="4124583at2"/>
<dbReference type="AlphaFoldDB" id="A0A5R8ZYR4"/>
<evidence type="ECO:0000313" key="1">
    <source>
        <dbReference type="EMBL" id="TLP70686.1"/>
    </source>
</evidence>
<accession>A0A5R8ZYR4</accession>
<organism evidence="1 2">
    <name type="scientific">Nesterenkonia sphaerica</name>
    <dbReference type="NCBI Taxonomy" id="1804988"/>
    <lineage>
        <taxon>Bacteria</taxon>
        <taxon>Bacillati</taxon>
        <taxon>Actinomycetota</taxon>
        <taxon>Actinomycetes</taxon>
        <taxon>Micrococcales</taxon>
        <taxon>Micrococcaceae</taxon>
        <taxon>Nesterenkonia</taxon>
    </lineage>
</organism>
<keyword evidence="2" id="KW-1185">Reference proteome</keyword>
<sequence>MDEILVPLAPTAADFRTMFKRAVDALEINYGALARNTLQTVEMMVKLDLDEILVRRETPDDTGLISWAGGNSLVQGARELLVASAKATSKPRRRFANAESTIAEDFLAACRMGQTQVGSYVVTALAPTHGSFAASRNNKKTPVFRGRDITQTLVNALGASSEAIVEAHSGAGPENFEAYVPNGVSLELLRGLRHVVSDEVESSVTVEVHSDESLFEEHRPATQEFVFTPEDAFTLARAEKYFEQAPAPQVREVSGEVVLLKNSALGGEHQIKVRGKLDGVSRTVTVTLSPEQYESALQAHRDQVRLTVRGEMEKKSRRLIIHESNLVRVESDQILAPRSDEPEFDFSDLLDE</sequence>
<name>A0A5R8ZYR4_9MICC</name>